<dbReference type="InterPro" id="IPR020904">
    <property type="entry name" value="Sc_DH/Rdtase_CS"/>
</dbReference>
<evidence type="ECO:0000313" key="5">
    <source>
        <dbReference type="Proteomes" id="UP000192342"/>
    </source>
</evidence>
<dbReference type="SUPFAM" id="SSF51735">
    <property type="entry name" value="NAD(P)-binding Rossmann-fold domains"/>
    <property type="match status" value="1"/>
</dbReference>
<proteinExistence type="inferred from homology"/>
<protein>
    <submittedName>
        <fullName evidence="4">Short-chain dehydrogenase/reductase SDR</fullName>
    </submittedName>
</protein>
<dbReference type="RefSeq" id="WP_083559773.1">
    <property type="nucleotide sequence ID" value="NZ_AQQV01000001.1"/>
</dbReference>
<organism evidence="4 5">
    <name type="scientific">Oceanococcus atlanticus</name>
    <dbReference type="NCBI Taxonomy" id="1317117"/>
    <lineage>
        <taxon>Bacteria</taxon>
        <taxon>Pseudomonadati</taxon>
        <taxon>Pseudomonadota</taxon>
        <taxon>Gammaproteobacteria</taxon>
        <taxon>Chromatiales</taxon>
        <taxon>Oceanococcaceae</taxon>
        <taxon>Oceanococcus</taxon>
    </lineage>
</organism>
<evidence type="ECO:0000256" key="2">
    <source>
        <dbReference type="ARBA" id="ARBA00023002"/>
    </source>
</evidence>
<dbReference type="Pfam" id="PF00106">
    <property type="entry name" value="adh_short"/>
    <property type="match status" value="1"/>
</dbReference>
<sequence length="271" mass="29720">MTAMRRAIVVGASGGIGPEIARRLHDQGYALELVDRDVDAVAAALDFLPAPSLRALDLSDRAALGQLCQDIEQDTQAYDVAVFNAGIVFPNMLVDADPAQLDMELEVNLRAAIHLLRAFARHMQPRRRGHIIATVSMGGIIALKGSASYAASKFGLRGFLMSLHNELRSHGVHVSGIYPSGVDTPMLRFEARNNGSPLNFVSTPQTVQQIGQAFDKALRSRKVEIYPSWGDSLSGRLVGSFPWLIPLILPLMERLGERGRQRYLATLERPR</sequence>
<dbReference type="AlphaFoldDB" id="A0A1Y1SHF0"/>
<keyword evidence="2" id="KW-0560">Oxidoreductase</keyword>
<gene>
    <name evidence="4" type="ORF">ATO7_04045</name>
</gene>
<comment type="caution">
    <text evidence="4">The sequence shown here is derived from an EMBL/GenBank/DDBJ whole genome shotgun (WGS) entry which is preliminary data.</text>
</comment>
<dbReference type="Gene3D" id="3.40.50.720">
    <property type="entry name" value="NAD(P)-binding Rossmann-like Domain"/>
    <property type="match status" value="1"/>
</dbReference>
<dbReference type="PANTHER" id="PTHR44196">
    <property type="entry name" value="DEHYDROGENASE/REDUCTASE SDR FAMILY MEMBER 7B"/>
    <property type="match status" value="1"/>
</dbReference>
<keyword evidence="3" id="KW-0472">Membrane</keyword>
<keyword evidence="5" id="KW-1185">Reference proteome</keyword>
<dbReference type="STRING" id="1317117.ATO7_04045"/>
<evidence type="ECO:0000313" key="4">
    <source>
        <dbReference type="EMBL" id="ORE89018.1"/>
    </source>
</evidence>
<dbReference type="Proteomes" id="UP000192342">
    <property type="component" value="Unassembled WGS sequence"/>
</dbReference>
<evidence type="ECO:0000256" key="1">
    <source>
        <dbReference type="ARBA" id="ARBA00006484"/>
    </source>
</evidence>
<dbReference type="CDD" id="cd05233">
    <property type="entry name" value="SDR_c"/>
    <property type="match status" value="1"/>
</dbReference>
<dbReference type="PANTHER" id="PTHR44196:SF1">
    <property type="entry name" value="DEHYDROGENASE_REDUCTASE SDR FAMILY MEMBER 7B"/>
    <property type="match status" value="1"/>
</dbReference>
<evidence type="ECO:0000256" key="3">
    <source>
        <dbReference type="SAM" id="Phobius"/>
    </source>
</evidence>
<dbReference type="InterPro" id="IPR002347">
    <property type="entry name" value="SDR_fam"/>
</dbReference>
<dbReference type="GO" id="GO:0016020">
    <property type="term" value="C:membrane"/>
    <property type="evidence" value="ECO:0007669"/>
    <property type="project" value="TreeGrafter"/>
</dbReference>
<comment type="similarity">
    <text evidence="1">Belongs to the short-chain dehydrogenases/reductases (SDR) family.</text>
</comment>
<reference evidence="4 5" key="1">
    <citation type="submission" date="2013-04" db="EMBL/GenBank/DDBJ databases">
        <title>Oceanococcus atlanticus 22II-S10r2 Genome Sequencing.</title>
        <authorList>
            <person name="Lai Q."/>
            <person name="Li G."/>
            <person name="Shao Z."/>
        </authorList>
    </citation>
    <scope>NUCLEOTIDE SEQUENCE [LARGE SCALE GENOMIC DNA]</scope>
    <source>
        <strain evidence="4 5">22II-S10r2</strain>
    </source>
</reference>
<dbReference type="EMBL" id="AQQV01000001">
    <property type="protein sequence ID" value="ORE89018.1"/>
    <property type="molecule type" value="Genomic_DNA"/>
</dbReference>
<dbReference type="GO" id="GO:0016491">
    <property type="term" value="F:oxidoreductase activity"/>
    <property type="evidence" value="ECO:0007669"/>
    <property type="project" value="UniProtKB-KW"/>
</dbReference>
<dbReference type="PROSITE" id="PS00061">
    <property type="entry name" value="ADH_SHORT"/>
    <property type="match status" value="1"/>
</dbReference>
<dbReference type="InterPro" id="IPR036291">
    <property type="entry name" value="NAD(P)-bd_dom_sf"/>
</dbReference>
<feature type="transmembrane region" description="Helical" evidence="3">
    <location>
        <begin position="131"/>
        <end position="151"/>
    </location>
</feature>
<keyword evidence="3" id="KW-1133">Transmembrane helix</keyword>
<dbReference type="PRINTS" id="PR00081">
    <property type="entry name" value="GDHRDH"/>
</dbReference>
<keyword evidence="3" id="KW-0812">Transmembrane</keyword>
<dbReference type="OrthoDB" id="9804774at2"/>
<accession>A0A1Y1SHF0</accession>
<name>A0A1Y1SHF0_9GAMM</name>